<feature type="region of interest" description="Disordered" evidence="1">
    <location>
        <begin position="205"/>
        <end position="241"/>
    </location>
</feature>
<name>A0A0E0M0Q8_ORYPU</name>
<accession>A0A0E0M0Q8</accession>
<dbReference type="STRING" id="4537.A0A0E0M0Q8"/>
<keyword evidence="3" id="KW-1185">Reference proteome</keyword>
<dbReference type="HOGENOM" id="CLU_1153285_0_0_1"/>
<reference evidence="2" key="1">
    <citation type="submission" date="2015-04" db="UniProtKB">
        <authorList>
            <consortium name="EnsemblPlants"/>
        </authorList>
    </citation>
    <scope>IDENTIFICATION</scope>
</reference>
<feature type="compositionally biased region" description="Polar residues" evidence="1">
    <location>
        <begin position="224"/>
        <end position="241"/>
    </location>
</feature>
<evidence type="ECO:0000256" key="1">
    <source>
        <dbReference type="SAM" id="MobiDB-lite"/>
    </source>
</evidence>
<proteinExistence type="predicted"/>
<organism evidence="2">
    <name type="scientific">Oryza punctata</name>
    <name type="common">Red rice</name>
    <dbReference type="NCBI Taxonomy" id="4537"/>
    <lineage>
        <taxon>Eukaryota</taxon>
        <taxon>Viridiplantae</taxon>
        <taxon>Streptophyta</taxon>
        <taxon>Embryophyta</taxon>
        <taxon>Tracheophyta</taxon>
        <taxon>Spermatophyta</taxon>
        <taxon>Magnoliopsida</taxon>
        <taxon>Liliopsida</taxon>
        <taxon>Poales</taxon>
        <taxon>Poaceae</taxon>
        <taxon>BOP clade</taxon>
        <taxon>Oryzoideae</taxon>
        <taxon>Oryzeae</taxon>
        <taxon>Oryzinae</taxon>
        <taxon>Oryza</taxon>
    </lineage>
</organism>
<dbReference type="Proteomes" id="UP000026962">
    <property type="component" value="Chromosome 9"/>
</dbReference>
<evidence type="ECO:0000313" key="2">
    <source>
        <dbReference type="EnsemblPlants" id="OPUNC09G07360.1"/>
    </source>
</evidence>
<evidence type="ECO:0000313" key="3">
    <source>
        <dbReference type="Proteomes" id="UP000026962"/>
    </source>
</evidence>
<dbReference type="EnsemblPlants" id="OPUNC09G07360.1">
    <property type="protein sequence ID" value="OPUNC09G07360.1"/>
    <property type="gene ID" value="OPUNC09G07360"/>
</dbReference>
<protein>
    <submittedName>
        <fullName evidence="2">Uncharacterized protein</fullName>
    </submittedName>
</protein>
<sequence>MHSLVRESTTTGEGLAFGPAIATPAGAAFLLGRCCVFYPLPIVSPDYRLVFYSCLETSHYLVRVVLKNYTSTQVQNLECCAVQAPACWAEPKLLNGLLENRAHTREGKKILASPLLTSFAEPKRAWERQSPGGSMDQDCDDDANQVGIEEEKALNGMGENVDNADNMVEQEESSGSAPNPLFLGTRPKRLRSKVWDAFKPIYIDGKHQTPGQVQPPSLEKANATEASVSAIQPEESNGTQF</sequence>
<dbReference type="AlphaFoldDB" id="A0A0E0M0Q8"/>
<reference evidence="2" key="2">
    <citation type="submission" date="2018-05" db="EMBL/GenBank/DDBJ databases">
        <title>OpunRS2 (Oryza punctata Reference Sequence Version 2).</title>
        <authorList>
            <person name="Zhang J."/>
            <person name="Kudrna D."/>
            <person name="Lee S."/>
            <person name="Talag J."/>
            <person name="Welchert J."/>
            <person name="Wing R.A."/>
        </authorList>
    </citation>
    <scope>NUCLEOTIDE SEQUENCE [LARGE SCALE GENOMIC DNA]</scope>
</reference>
<dbReference type="Gramene" id="OPUNC09G07360.1">
    <property type="protein sequence ID" value="OPUNC09G07360.1"/>
    <property type="gene ID" value="OPUNC09G07360"/>
</dbReference>